<dbReference type="PANTHER" id="PTHR31286:SF181">
    <property type="entry name" value="ZINC KNUCKLE (CCHC-TYPE) FAMILY PROTEIN"/>
    <property type="match status" value="1"/>
</dbReference>
<keyword evidence="1" id="KW-0862">Zinc</keyword>
<dbReference type="AlphaFoldDB" id="V4N1G1"/>
<gene>
    <name evidence="4" type="ORF">EUTSA_v10001871mg</name>
</gene>
<dbReference type="InterPro" id="IPR040256">
    <property type="entry name" value="At4g02000-like"/>
</dbReference>
<dbReference type="InterPro" id="IPR001878">
    <property type="entry name" value="Znf_CCHC"/>
</dbReference>
<dbReference type="PANTHER" id="PTHR31286">
    <property type="entry name" value="GLYCINE-RICH CELL WALL STRUCTURAL PROTEIN 1.8-LIKE"/>
    <property type="match status" value="1"/>
</dbReference>
<dbReference type="PROSITE" id="PS50158">
    <property type="entry name" value="ZF_CCHC"/>
    <property type="match status" value="1"/>
</dbReference>
<evidence type="ECO:0000259" key="3">
    <source>
        <dbReference type="PROSITE" id="PS50158"/>
    </source>
</evidence>
<name>V4N1G1_EUTSA</name>
<feature type="compositionally biased region" description="Polar residues" evidence="2">
    <location>
        <begin position="248"/>
        <end position="266"/>
    </location>
</feature>
<dbReference type="GO" id="GO:0008270">
    <property type="term" value="F:zinc ion binding"/>
    <property type="evidence" value="ECO:0007669"/>
    <property type="project" value="UniProtKB-KW"/>
</dbReference>
<sequence length="334" mass="36637">MRFLRVSGEIDFSVSHRRSASRRLTRRSSFSLLFLSFPMASSSASLEAPVSPDPPGSSFLPRFLLAAPSPTRNDSRPPCEISEKWKLLLSKRMVSRSYCSFDVSPWSDSAPLALPELTLAPTWAVLHKVLPMLYSLDGISTIASANGDPLHTENSRLDSVNIGITKVKVEIMLDSNTARVEVVYPRLPPKCLNCNKYGHLLNRCPSPLLKKVPPNKNLLIRRLPIQMILLLRQISRSRANSRSRALSTPPSESVVTDNSSAPSQKVSEPPCSLITQTEDNKKSYSKVLSSPPVANAQIKAPIIPVAPLASDLMRAVSHIKASISLPDSVQQILS</sequence>
<organism evidence="4 5">
    <name type="scientific">Eutrema salsugineum</name>
    <name type="common">Saltwater cress</name>
    <name type="synonym">Sisymbrium salsugineum</name>
    <dbReference type="NCBI Taxonomy" id="72664"/>
    <lineage>
        <taxon>Eukaryota</taxon>
        <taxon>Viridiplantae</taxon>
        <taxon>Streptophyta</taxon>
        <taxon>Embryophyta</taxon>
        <taxon>Tracheophyta</taxon>
        <taxon>Spermatophyta</taxon>
        <taxon>Magnoliopsida</taxon>
        <taxon>eudicotyledons</taxon>
        <taxon>Gunneridae</taxon>
        <taxon>Pentapetalae</taxon>
        <taxon>rosids</taxon>
        <taxon>malvids</taxon>
        <taxon>Brassicales</taxon>
        <taxon>Brassicaceae</taxon>
        <taxon>Eutremeae</taxon>
        <taxon>Eutrema</taxon>
    </lineage>
</organism>
<dbReference type="Gramene" id="ESQ38926">
    <property type="protein sequence ID" value="ESQ38926"/>
    <property type="gene ID" value="EUTSA_v10001871mg"/>
</dbReference>
<evidence type="ECO:0000256" key="1">
    <source>
        <dbReference type="PROSITE-ProRule" id="PRU00047"/>
    </source>
</evidence>
<dbReference type="GO" id="GO:0003676">
    <property type="term" value="F:nucleic acid binding"/>
    <property type="evidence" value="ECO:0007669"/>
    <property type="project" value="InterPro"/>
</dbReference>
<dbReference type="EMBL" id="KI517488">
    <property type="protein sequence ID" value="ESQ38926.1"/>
    <property type="molecule type" value="Genomic_DNA"/>
</dbReference>
<dbReference type="Proteomes" id="UP000030689">
    <property type="component" value="Unassembled WGS sequence"/>
</dbReference>
<protein>
    <recommendedName>
        <fullName evidence="3">CCHC-type domain-containing protein</fullName>
    </recommendedName>
</protein>
<dbReference type="InterPro" id="IPR036875">
    <property type="entry name" value="Znf_CCHC_sf"/>
</dbReference>
<evidence type="ECO:0000256" key="2">
    <source>
        <dbReference type="SAM" id="MobiDB-lite"/>
    </source>
</evidence>
<feature type="domain" description="CCHC-type" evidence="3">
    <location>
        <begin position="190"/>
        <end position="206"/>
    </location>
</feature>
<feature type="region of interest" description="Disordered" evidence="2">
    <location>
        <begin position="240"/>
        <end position="275"/>
    </location>
</feature>
<evidence type="ECO:0000313" key="5">
    <source>
        <dbReference type="Proteomes" id="UP000030689"/>
    </source>
</evidence>
<dbReference type="KEGG" id="eus:EUTSA_v10001871mg"/>
<dbReference type="eggNOG" id="KOG1075">
    <property type="taxonomic scope" value="Eukaryota"/>
</dbReference>
<keyword evidence="5" id="KW-1185">Reference proteome</keyword>
<evidence type="ECO:0000313" key="4">
    <source>
        <dbReference type="EMBL" id="ESQ38926.1"/>
    </source>
</evidence>
<dbReference type="SUPFAM" id="SSF57756">
    <property type="entry name" value="Retrovirus zinc finger-like domains"/>
    <property type="match status" value="1"/>
</dbReference>
<proteinExistence type="predicted"/>
<reference evidence="4 5" key="1">
    <citation type="journal article" date="2013" name="Front. Plant Sci.">
        <title>The Reference Genome of the Halophytic Plant Eutrema salsugineum.</title>
        <authorList>
            <person name="Yang R."/>
            <person name="Jarvis D.E."/>
            <person name="Chen H."/>
            <person name="Beilstein M.A."/>
            <person name="Grimwood J."/>
            <person name="Jenkins J."/>
            <person name="Shu S."/>
            <person name="Prochnik S."/>
            <person name="Xin M."/>
            <person name="Ma C."/>
            <person name="Schmutz J."/>
            <person name="Wing R.A."/>
            <person name="Mitchell-Olds T."/>
            <person name="Schumaker K.S."/>
            <person name="Wang X."/>
        </authorList>
    </citation>
    <scope>NUCLEOTIDE SEQUENCE [LARGE SCALE GENOMIC DNA]</scope>
</reference>
<keyword evidence="1" id="KW-0863">Zinc-finger</keyword>
<keyword evidence="1" id="KW-0479">Metal-binding</keyword>
<accession>V4N1G1</accession>
<dbReference type="STRING" id="72664.V4N1G1"/>